<keyword evidence="4" id="KW-0645">Protease</keyword>
<dbReference type="Pfam" id="PF01470">
    <property type="entry name" value="Peptidase_C15"/>
    <property type="match status" value="1"/>
</dbReference>
<protein>
    <recommendedName>
        <fullName evidence="2">Pyrrolidone-carboxylate peptidase</fullName>
    </recommendedName>
    <alternativeName>
        <fullName evidence="7">5-oxoprolyl-peptidase</fullName>
    </alternativeName>
    <alternativeName>
        <fullName evidence="8">Pyroglutamyl-peptidase I</fullName>
    </alternativeName>
</protein>
<evidence type="ECO:0000256" key="6">
    <source>
        <dbReference type="ARBA" id="ARBA00022807"/>
    </source>
</evidence>
<evidence type="ECO:0000256" key="1">
    <source>
        <dbReference type="ARBA" id="ARBA00006641"/>
    </source>
</evidence>
<dbReference type="InterPro" id="IPR016125">
    <property type="entry name" value="Peptidase_C15-like"/>
</dbReference>
<proteinExistence type="inferred from homology"/>
<keyword evidence="5 9" id="KW-0378">Hydrolase</keyword>
<dbReference type="AlphaFoldDB" id="A0A449BBZ0"/>
<accession>A0A449BBZ0</accession>
<dbReference type="Gene3D" id="3.40.630.20">
    <property type="entry name" value="Peptidase C15, pyroglutamyl peptidase I-like"/>
    <property type="match status" value="1"/>
</dbReference>
<organism evidence="9 10">
    <name type="scientific">Haploplasma axanthum</name>
    <name type="common">Acholeplasma axanthum</name>
    <dbReference type="NCBI Taxonomy" id="29552"/>
    <lineage>
        <taxon>Bacteria</taxon>
        <taxon>Bacillati</taxon>
        <taxon>Mycoplasmatota</taxon>
        <taxon>Mollicutes</taxon>
        <taxon>Acholeplasmatales</taxon>
        <taxon>Acholeplasmataceae</taxon>
        <taxon>Haploplasma</taxon>
    </lineage>
</organism>
<dbReference type="SUPFAM" id="SSF53182">
    <property type="entry name" value="Pyrrolidone carboxyl peptidase (pyroglutamate aminopeptidase)"/>
    <property type="match status" value="1"/>
</dbReference>
<dbReference type="KEGG" id="aaxa:NCTC10138_00317"/>
<dbReference type="OrthoDB" id="9779738at2"/>
<dbReference type="STRING" id="1278311.GCA_000428705_00439"/>
<dbReference type="PANTHER" id="PTHR23402:SF1">
    <property type="entry name" value="PYROGLUTAMYL-PEPTIDASE I"/>
    <property type="match status" value="1"/>
</dbReference>
<keyword evidence="10" id="KW-1185">Reference proteome</keyword>
<sequence>MRLLITAFDAFGNEKENISEIVLLSLNDKIHNIELVKHTIKTIFNEDNIKTLINNIKPDYLIMLGEAQNRKTISLEKVAINYVNARIPDNNNFSLKDQLIINNAPLAYFTPFDLQKIKSSIDNQLIEISYTAGTFVCNYTYYIALNHIETSNFKTKGLFIHLPKFGIEKENLVTFVTNIIKNLDN</sequence>
<evidence type="ECO:0000256" key="2">
    <source>
        <dbReference type="ARBA" id="ARBA00019191"/>
    </source>
</evidence>
<evidence type="ECO:0000313" key="9">
    <source>
        <dbReference type="EMBL" id="VEU79964.1"/>
    </source>
</evidence>
<dbReference type="InterPro" id="IPR000816">
    <property type="entry name" value="Peptidase_C15"/>
</dbReference>
<evidence type="ECO:0000256" key="3">
    <source>
        <dbReference type="ARBA" id="ARBA00022490"/>
    </source>
</evidence>
<keyword evidence="3" id="KW-0963">Cytoplasm</keyword>
<dbReference type="PIRSF" id="PIRSF015592">
    <property type="entry name" value="Prld-crbxl_pptds"/>
    <property type="match status" value="1"/>
</dbReference>
<dbReference type="GO" id="GO:0005829">
    <property type="term" value="C:cytosol"/>
    <property type="evidence" value="ECO:0007669"/>
    <property type="project" value="InterPro"/>
</dbReference>
<dbReference type="InterPro" id="IPR036440">
    <property type="entry name" value="Peptidase_C15-like_sf"/>
</dbReference>
<evidence type="ECO:0000256" key="8">
    <source>
        <dbReference type="ARBA" id="ARBA00031559"/>
    </source>
</evidence>
<evidence type="ECO:0000256" key="7">
    <source>
        <dbReference type="ARBA" id="ARBA00030836"/>
    </source>
</evidence>
<reference evidence="9 10" key="1">
    <citation type="submission" date="2019-01" db="EMBL/GenBank/DDBJ databases">
        <authorList>
            <consortium name="Pathogen Informatics"/>
        </authorList>
    </citation>
    <scope>NUCLEOTIDE SEQUENCE [LARGE SCALE GENOMIC DNA]</scope>
    <source>
        <strain evidence="9 10">NCTC10138</strain>
    </source>
</reference>
<dbReference type="CDD" id="cd00501">
    <property type="entry name" value="Peptidase_C15"/>
    <property type="match status" value="1"/>
</dbReference>
<evidence type="ECO:0000256" key="4">
    <source>
        <dbReference type="ARBA" id="ARBA00022670"/>
    </source>
</evidence>
<dbReference type="PRINTS" id="PR00706">
    <property type="entry name" value="PYROGLUPTASE"/>
</dbReference>
<keyword evidence="6" id="KW-0788">Thiol protease</keyword>
<evidence type="ECO:0000256" key="5">
    <source>
        <dbReference type="ARBA" id="ARBA00022801"/>
    </source>
</evidence>
<comment type="similarity">
    <text evidence="1">Belongs to the peptidase C15 family.</text>
</comment>
<name>A0A449BBZ0_HAPAX</name>
<dbReference type="Proteomes" id="UP000289841">
    <property type="component" value="Chromosome"/>
</dbReference>
<dbReference type="EMBL" id="LR215048">
    <property type="protein sequence ID" value="VEU79964.1"/>
    <property type="molecule type" value="Genomic_DNA"/>
</dbReference>
<dbReference type="PANTHER" id="PTHR23402">
    <property type="entry name" value="PROTEASE FAMILY C15 PYROGLUTAMYL-PEPTIDASE I-RELATED"/>
    <property type="match status" value="1"/>
</dbReference>
<dbReference type="GO" id="GO:0016920">
    <property type="term" value="F:pyroglutamyl-peptidase activity"/>
    <property type="evidence" value="ECO:0007669"/>
    <property type="project" value="InterPro"/>
</dbReference>
<dbReference type="RefSeq" id="WP_035375570.1">
    <property type="nucleotide sequence ID" value="NZ_LR215048.1"/>
</dbReference>
<gene>
    <name evidence="9" type="primary">pcp</name>
    <name evidence="9" type="ORF">NCTC10138_00317</name>
</gene>
<evidence type="ECO:0000313" key="10">
    <source>
        <dbReference type="Proteomes" id="UP000289841"/>
    </source>
</evidence>
<dbReference type="GO" id="GO:0006508">
    <property type="term" value="P:proteolysis"/>
    <property type="evidence" value="ECO:0007669"/>
    <property type="project" value="UniProtKB-KW"/>
</dbReference>